<dbReference type="GO" id="GO:0070205">
    <property type="term" value="F:2-succinyl-6-hydroxy-2,4-cyclohexadiene-1-carboxylate synthase activity"/>
    <property type="evidence" value="ECO:0007669"/>
    <property type="project" value="UniProtKB-UniRule"/>
</dbReference>
<dbReference type="PANTHER" id="PTHR42916:SF1">
    <property type="entry name" value="PROTEIN PHYLLO, CHLOROPLASTIC"/>
    <property type="match status" value="1"/>
</dbReference>
<comment type="subunit">
    <text evidence="3">Monomer.</text>
</comment>
<gene>
    <name evidence="3 5" type="primary">menH</name>
    <name evidence="5" type="ORF">ERX55_05510</name>
</gene>
<dbReference type="Proteomes" id="UP000294843">
    <property type="component" value="Unassembled WGS sequence"/>
</dbReference>
<proteinExistence type="inferred from homology"/>
<dbReference type="InterPro" id="IPR029058">
    <property type="entry name" value="AB_hydrolase_fold"/>
</dbReference>
<comment type="function">
    <text evidence="3">Catalyzes a proton abstraction reaction that results in 2,5-elimination of pyruvate from 2-succinyl-5-enolpyruvyl-6-hydroxy-3-cyclohexene-1-carboxylate (SEPHCHC) and the formation of 2-succinyl-6-hydroxy-2,4-cyclohexadiene-1-carboxylate (SHCHC).</text>
</comment>
<comment type="caution">
    <text evidence="5">The sequence shown here is derived from an EMBL/GenBank/DDBJ whole genome shotgun (WGS) entry which is preliminary data.</text>
</comment>
<dbReference type="UniPathway" id="UPA01057">
    <property type="reaction ID" value="UER00900"/>
</dbReference>
<dbReference type="EMBL" id="SCWF01000004">
    <property type="protein sequence ID" value="TDM14387.1"/>
    <property type="molecule type" value="Genomic_DNA"/>
</dbReference>
<comment type="pathway">
    <text evidence="3">Quinol/quinone metabolism; 1,4-dihydroxy-2-naphthoate biosynthesis; 1,4-dihydroxy-2-naphthoate from chorismate: step 3/7.</text>
</comment>
<dbReference type="InterPro" id="IPR022485">
    <property type="entry name" value="SHCHC_synthase_MenH"/>
</dbReference>
<feature type="domain" description="AB hydrolase-1" evidence="4">
    <location>
        <begin position="42"/>
        <end position="273"/>
    </location>
</feature>
<keyword evidence="2 3" id="KW-0456">Lyase</keyword>
<dbReference type="InterPro" id="IPR000073">
    <property type="entry name" value="AB_hydrolase_1"/>
</dbReference>
<sequence length="288" mass="33226">MCSTKSEQTARPTTRRIRHCIKQHRRPSMHSHWTKGGHETLLVMLHGFMSDSRTYTEAVRRLQGQTDILRVDLPGHGADRSDRVETWSFDWIADQLHEVISHAGYQRVMLYGYSMGGRIALYYALKYPVQGLILESASPGLQNAADRAERRRLDQTRGERLTEDYEQFVQYWERLPLFKTAAPLNEDSRRKLSAIRRSQMPAALQKALTDYGTGSQPDLWPALSRLNGPVLLLTGTLDDKFRTINKEMTQRIKDSRHIEVTAGHSIHVEHPEIFDTIVLEFMKEAYHV</sequence>
<evidence type="ECO:0000256" key="1">
    <source>
        <dbReference type="ARBA" id="ARBA00022428"/>
    </source>
</evidence>
<dbReference type="UniPathway" id="UPA00079"/>
<dbReference type="EC" id="4.2.99.20" evidence="3"/>
<dbReference type="HAMAP" id="MF_01660">
    <property type="entry name" value="MenH"/>
    <property type="match status" value="1"/>
</dbReference>
<comment type="pathway">
    <text evidence="3">Quinol/quinone metabolism; menaquinone biosynthesis.</text>
</comment>
<keyword evidence="6" id="KW-1185">Reference proteome</keyword>
<dbReference type="PANTHER" id="PTHR42916">
    <property type="entry name" value="2-SUCCINYL-5-ENOLPYRUVYL-6-HYDROXY-3-CYCLOHEXENE-1-CARBOXYLATE SYNTHASE"/>
    <property type="match status" value="1"/>
</dbReference>
<dbReference type="Pfam" id="PF12697">
    <property type="entry name" value="Abhydrolase_6"/>
    <property type="match status" value="1"/>
</dbReference>
<evidence type="ECO:0000256" key="2">
    <source>
        <dbReference type="ARBA" id="ARBA00023239"/>
    </source>
</evidence>
<protein>
    <recommendedName>
        <fullName evidence="3">Putative 2-succinyl-6-hydroxy-2,4-cyclohexadiene-1-carboxylate synthase</fullName>
        <shortName evidence="3">SHCHC synthase</shortName>
        <ecNumber evidence="3">4.2.99.20</ecNumber>
    </recommendedName>
</protein>
<dbReference type="GO" id="GO:0009234">
    <property type="term" value="P:menaquinone biosynthetic process"/>
    <property type="evidence" value="ECO:0007669"/>
    <property type="project" value="UniProtKB-UniRule"/>
</dbReference>
<organism evidence="5 6">
    <name type="scientific">Macrococcus bovicus</name>
    <dbReference type="NCBI Taxonomy" id="69968"/>
    <lineage>
        <taxon>Bacteria</taxon>
        <taxon>Bacillati</taxon>
        <taxon>Bacillota</taxon>
        <taxon>Bacilli</taxon>
        <taxon>Bacillales</taxon>
        <taxon>Staphylococcaceae</taxon>
        <taxon>Macrococcus</taxon>
    </lineage>
</organism>
<comment type="catalytic activity">
    <reaction evidence="3">
        <text>5-enolpyruvoyl-6-hydroxy-2-succinyl-cyclohex-3-ene-1-carboxylate = (1R,6R)-6-hydroxy-2-succinyl-cyclohexa-2,4-diene-1-carboxylate + pyruvate</text>
        <dbReference type="Rhea" id="RHEA:25597"/>
        <dbReference type="ChEBI" id="CHEBI:15361"/>
        <dbReference type="ChEBI" id="CHEBI:58689"/>
        <dbReference type="ChEBI" id="CHEBI:58818"/>
        <dbReference type="EC" id="4.2.99.20"/>
    </reaction>
</comment>
<evidence type="ECO:0000313" key="6">
    <source>
        <dbReference type="Proteomes" id="UP000294843"/>
    </source>
</evidence>
<name>A0A4R6C0B5_9STAP</name>
<dbReference type="SUPFAM" id="SSF53474">
    <property type="entry name" value="alpha/beta-Hydrolases"/>
    <property type="match status" value="1"/>
</dbReference>
<evidence type="ECO:0000313" key="5">
    <source>
        <dbReference type="EMBL" id="TDM14387.1"/>
    </source>
</evidence>
<reference evidence="5 6" key="1">
    <citation type="submission" date="2019-01" db="EMBL/GenBank/DDBJ databases">
        <title>Draft genome sequences of the type strains of six Macrococcus species.</title>
        <authorList>
            <person name="Mazhar S."/>
            <person name="Altermann E."/>
            <person name="Hill C."/>
            <person name="Mcauliffe O."/>
        </authorList>
    </citation>
    <scope>NUCLEOTIDE SEQUENCE [LARGE SCALE GENOMIC DNA]</scope>
    <source>
        <strain evidence="5 6">ATCC 51825</strain>
    </source>
</reference>
<evidence type="ECO:0000259" key="4">
    <source>
        <dbReference type="Pfam" id="PF12697"/>
    </source>
</evidence>
<accession>A0A4R6C0B5</accession>
<dbReference type="NCBIfam" id="TIGR03695">
    <property type="entry name" value="menH_SHCHC"/>
    <property type="match status" value="1"/>
</dbReference>
<keyword evidence="1 3" id="KW-0474">Menaquinone biosynthesis</keyword>
<dbReference type="OrthoDB" id="9808398at2"/>
<evidence type="ECO:0000256" key="3">
    <source>
        <dbReference type="HAMAP-Rule" id="MF_01660"/>
    </source>
</evidence>
<comment type="similarity">
    <text evidence="3">Belongs to the AB hydrolase superfamily. MenH family.</text>
</comment>
<dbReference type="Gene3D" id="3.40.50.1820">
    <property type="entry name" value="alpha/beta hydrolase"/>
    <property type="match status" value="1"/>
</dbReference>
<dbReference type="AlphaFoldDB" id="A0A4R6C0B5"/>